<protein>
    <submittedName>
        <fullName evidence="1">Uncharacterized protein</fullName>
    </submittedName>
</protein>
<geneLocation type="mitochondrion" evidence="1"/>
<organism evidence="1">
    <name type="scientific">Picea glauca</name>
    <name type="common">White spruce</name>
    <name type="synonym">Pinus glauca</name>
    <dbReference type="NCBI Taxonomy" id="3330"/>
    <lineage>
        <taxon>Eukaryota</taxon>
        <taxon>Viridiplantae</taxon>
        <taxon>Streptophyta</taxon>
        <taxon>Embryophyta</taxon>
        <taxon>Tracheophyta</taxon>
        <taxon>Spermatophyta</taxon>
        <taxon>Pinopsida</taxon>
        <taxon>Pinidae</taxon>
        <taxon>Conifers I</taxon>
        <taxon>Pinales</taxon>
        <taxon>Pinaceae</taxon>
        <taxon>Picea</taxon>
    </lineage>
</organism>
<dbReference type="EMBL" id="LKAM01000015">
    <property type="protein sequence ID" value="KUM45868.1"/>
    <property type="molecule type" value="Genomic_DNA"/>
</dbReference>
<reference evidence="1" key="1">
    <citation type="journal article" date="2015" name="Genome Biol. Evol.">
        <title>Organellar Genomes of White Spruce (Picea glauca): Assembly and Annotation.</title>
        <authorList>
            <person name="Jackman S.D."/>
            <person name="Warren R.L."/>
            <person name="Gibb E.A."/>
            <person name="Vandervalk B.P."/>
            <person name="Mohamadi H."/>
            <person name="Chu J."/>
            <person name="Raymond A."/>
            <person name="Pleasance S."/>
            <person name="Coope R."/>
            <person name="Wildung M.R."/>
            <person name="Ritland C.E."/>
            <person name="Bousquet J."/>
            <person name="Jones S.J."/>
            <person name="Bohlmann J."/>
            <person name="Birol I."/>
        </authorList>
    </citation>
    <scope>NUCLEOTIDE SEQUENCE [LARGE SCALE GENOMIC DNA]</scope>
    <source>
        <tissue evidence="1">Flushing bud</tissue>
    </source>
</reference>
<dbReference type="AlphaFoldDB" id="A0A101LVF1"/>
<dbReference type="PANTHER" id="PTHR33240:SF15">
    <property type="entry name" value="GAG-PRO-LIKE PROTEIN"/>
    <property type="match status" value="1"/>
</dbReference>
<accession>A0A101LVF1</accession>
<proteinExistence type="predicted"/>
<keyword evidence="1" id="KW-0496">Mitochondrion</keyword>
<evidence type="ECO:0000313" key="1">
    <source>
        <dbReference type="EMBL" id="KUM45868.1"/>
    </source>
</evidence>
<sequence length="98" mass="11021">MVYNGEGINVCTLEIAEALGISEEDFTPCITTVKGYDGSTQESLGTICLKLRECNRESDTIFHVVQCKTTFYPLLGRMWIHDHGAVPSSYHRCVKFPF</sequence>
<gene>
    <name evidence="1" type="ORF">ABT39_MTgene2222</name>
</gene>
<name>A0A101LVF1_PICGL</name>
<dbReference type="PANTHER" id="PTHR33240">
    <property type="entry name" value="OS08G0508500 PROTEIN"/>
    <property type="match status" value="1"/>
</dbReference>
<comment type="caution">
    <text evidence="1">The sequence shown here is derived from an EMBL/GenBank/DDBJ whole genome shotgun (WGS) entry which is preliminary data.</text>
</comment>